<reference evidence="2 3" key="1">
    <citation type="journal article" date="2007" name="Nat. Biotechnol.">
        <title>Complete genome sequence of the myxobacterium Sorangium cellulosum.</title>
        <authorList>
            <person name="Schneiker S."/>
            <person name="Perlova O."/>
            <person name="Kaiser O."/>
            <person name="Gerth K."/>
            <person name="Alici A."/>
            <person name="Altmeyer M.O."/>
            <person name="Bartels D."/>
            <person name="Bekel T."/>
            <person name="Beyer S."/>
            <person name="Bode E."/>
            <person name="Bode H.B."/>
            <person name="Bolten C.J."/>
            <person name="Choudhuri J.V."/>
            <person name="Doss S."/>
            <person name="Elnakady Y.A."/>
            <person name="Frank B."/>
            <person name="Gaigalat L."/>
            <person name="Goesmann A."/>
            <person name="Groeger C."/>
            <person name="Gross F."/>
            <person name="Jelsbak L."/>
            <person name="Jelsbak L."/>
            <person name="Kalinowski J."/>
            <person name="Kegler C."/>
            <person name="Knauber T."/>
            <person name="Konietzny S."/>
            <person name="Kopp M."/>
            <person name="Krause L."/>
            <person name="Krug D."/>
            <person name="Linke B."/>
            <person name="Mahmud T."/>
            <person name="Martinez-Arias R."/>
            <person name="McHardy A.C."/>
            <person name="Merai M."/>
            <person name="Meyer F."/>
            <person name="Mormann S."/>
            <person name="Munoz-Dorado J."/>
            <person name="Perez J."/>
            <person name="Pradella S."/>
            <person name="Rachid S."/>
            <person name="Raddatz G."/>
            <person name="Rosenau F."/>
            <person name="Rueckert C."/>
            <person name="Sasse F."/>
            <person name="Scharfe M."/>
            <person name="Schuster S.C."/>
            <person name="Suen G."/>
            <person name="Treuner-Lange A."/>
            <person name="Velicer G.J."/>
            <person name="Vorholter F.-J."/>
            <person name="Weissman K.J."/>
            <person name="Welch R.D."/>
            <person name="Wenzel S.C."/>
            <person name="Whitworth D.E."/>
            <person name="Wilhelm S."/>
            <person name="Wittmann C."/>
            <person name="Bloecker H."/>
            <person name="Puehler A."/>
            <person name="Mueller R."/>
        </authorList>
    </citation>
    <scope>NUCLEOTIDE SEQUENCE [LARGE SCALE GENOMIC DNA]</scope>
    <source>
        <strain evidence="3">So ce56</strain>
    </source>
</reference>
<feature type="region of interest" description="Disordered" evidence="1">
    <location>
        <begin position="108"/>
        <end position="160"/>
    </location>
</feature>
<dbReference type="EMBL" id="AM746676">
    <property type="protein sequence ID" value="CAN93995.1"/>
    <property type="molecule type" value="Genomic_DNA"/>
</dbReference>
<dbReference type="Proteomes" id="UP000002139">
    <property type="component" value="Chromosome"/>
</dbReference>
<organism evidence="2 3">
    <name type="scientific">Sorangium cellulosum (strain So ce56)</name>
    <name type="common">Polyangium cellulosum (strain So ce56)</name>
    <dbReference type="NCBI Taxonomy" id="448385"/>
    <lineage>
        <taxon>Bacteria</taxon>
        <taxon>Pseudomonadati</taxon>
        <taxon>Myxococcota</taxon>
        <taxon>Polyangia</taxon>
        <taxon>Polyangiales</taxon>
        <taxon>Polyangiaceae</taxon>
        <taxon>Sorangium</taxon>
    </lineage>
</organism>
<dbReference type="STRING" id="448385.sce3835"/>
<dbReference type="AlphaFoldDB" id="A9GWZ1"/>
<dbReference type="KEGG" id="scl:sce3835"/>
<evidence type="ECO:0000313" key="3">
    <source>
        <dbReference type="Proteomes" id="UP000002139"/>
    </source>
</evidence>
<feature type="region of interest" description="Disordered" evidence="1">
    <location>
        <begin position="1"/>
        <end position="79"/>
    </location>
</feature>
<name>A9GWZ1_SORC5</name>
<feature type="compositionally biased region" description="Basic and acidic residues" evidence="1">
    <location>
        <begin position="26"/>
        <end position="44"/>
    </location>
</feature>
<accession>A9GWZ1</accession>
<evidence type="ECO:0000313" key="2">
    <source>
        <dbReference type="EMBL" id="CAN93995.1"/>
    </source>
</evidence>
<gene>
    <name evidence="2" type="ordered locus">sce3835</name>
</gene>
<keyword evidence="3" id="KW-1185">Reference proteome</keyword>
<protein>
    <submittedName>
        <fullName evidence="2">Uncharacterized protein</fullName>
    </submittedName>
</protein>
<dbReference type="HOGENOM" id="CLU_972872_0_0_7"/>
<feature type="compositionally biased region" description="Low complexity" evidence="1">
    <location>
        <begin position="149"/>
        <end position="160"/>
    </location>
</feature>
<proteinExistence type="predicted"/>
<feature type="compositionally biased region" description="Low complexity" evidence="1">
    <location>
        <begin position="108"/>
        <end position="137"/>
    </location>
</feature>
<sequence length="286" mass="29970">MLWRRHQPQAQAPREAEGGQEADEDGRERRDPAGGVPRHPEDRLTGAGAGHRAPRGHASVAARGARSYKPPMQPAPVRPRELRAALPALALGLAVLACDDQRATAPQASASASASAPPGADSAAPAPSAAAAPAATEAAKRDMPPRPIPIGSSGPIQPSAPAEQQMMAIQYTLAMVSPRSTDPLVDKPYLEGILPKLAAAVRTADKGKTPPNPVKATKGNRKIEVDMGKGCTERTPSNLLAQRAGSSLKEAFDAGILVVSCHDDRWECHQSTRDPSDVLCHAAPRR</sequence>
<evidence type="ECO:0000256" key="1">
    <source>
        <dbReference type="SAM" id="MobiDB-lite"/>
    </source>
</evidence>